<dbReference type="EMBL" id="CP114198">
    <property type="protein sequence ID" value="WAT93950.1"/>
    <property type="molecule type" value="Genomic_DNA"/>
</dbReference>
<protein>
    <submittedName>
        <fullName evidence="4">Type-F conjugative transfer system secretin TraK</fullName>
    </submittedName>
</protein>
<dbReference type="AlphaFoldDB" id="A0AA47JN79"/>
<keyword evidence="4" id="KW-0614">Plasmid</keyword>
<evidence type="ECO:0000313" key="5">
    <source>
        <dbReference type="Proteomes" id="UP001156560"/>
    </source>
</evidence>
<dbReference type="NCBIfam" id="TIGR02756">
    <property type="entry name" value="TraK_Ftype"/>
    <property type="match status" value="1"/>
</dbReference>
<reference evidence="4" key="1">
    <citation type="submission" date="2022-12" db="EMBL/GenBank/DDBJ databases">
        <title>Vibrio parahaemolyticus become highly virulent by producing novel Tc toxins.</title>
        <authorList>
            <person name="Yang F."/>
            <person name="You Y."/>
            <person name="Lai Q."/>
            <person name="Xu L."/>
            <person name="Li F."/>
        </authorList>
    </citation>
    <scope>NUCLEOTIDE SEQUENCE</scope>
    <source>
        <strain evidence="4">Vp-HL-202005</strain>
        <plasmid evidence="4">pHLC</plasmid>
    </source>
</reference>
<feature type="chain" id="PRO_5041271516" evidence="1">
    <location>
        <begin position="22"/>
        <end position="242"/>
    </location>
</feature>
<feature type="domain" description="TraK N-terminal" evidence="2">
    <location>
        <begin position="31"/>
        <end position="120"/>
    </location>
</feature>
<dbReference type="InterPro" id="IPR055397">
    <property type="entry name" value="TraK_C"/>
</dbReference>
<sequence length="242" mass="26541">MKSFFSFVLVGFLFLPFGAQAKNIAAKTYHFAQNDTIVLPLSSVNANRLVVKGDKIINVHCPQGFCVATGNKRDQSGSISLKINIALPFTAHVVTEKGRNFSLFVNPKAVPAVVTEFIPNYLESEQSVFKKDMEYPLALGAFTKQMIEWQRNGTPVSGFNLHPIDSKTLPKESSPLAVIPQTLFSGRPFSGIIYQVKNQSDEAVTLTEAQFYSYSSRSASLDAYHLAPGESTHLYIITGGQG</sequence>
<dbReference type="InterPro" id="IPR010563">
    <property type="entry name" value="TraK_N"/>
</dbReference>
<gene>
    <name evidence="4" type="primary">traK</name>
    <name evidence="4" type="ORF">O1Q84_27260</name>
</gene>
<keyword evidence="1" id="KW-0732">Signal</keyword>
<proteinExistence type="predicted"/>
<dbReference type="Pfam" id="PF23536">
    <property type="entry name" value="TraK_C"/>
    <property type="match status" value="1"/>
</dbReference>
<feature type="signal peptide" evidence="1">
    <location>
        <begin position="1"/>
        <end position="21"/>
    </location>
</feature>
<accession>A0AA47JN79</accession>
<evidence type="ECO:0000259" key="2">
    <source>
        <dbReference type="Pfam" id="PF06586"/>
    </source>
</evidence>
<feature type="domain" description="TraK C-terminal" evidence="3">
    <location>
        <begin position="131"/>
        <end position="238"/>
    </location>
</feature>
<name>A0AA47JN79_VIBPH</name>
<organism evidence="4 5">
    <name type="scientific">Vibrio parahaemolyticus</name>
    <dbReference type="NCBI Taxonomy" id="670"/>
    <lineage>
        <taxon>Bacteria</taxon>
        <taxon>Pseudomonadati</taxon>
        <taxon>Pseudomonadota</taxon>
        <taxon>Gammaproteobacteria</taxon>
        <taxon>Vibrionales</taxon>
        <taxon>Vibrionaceae</taxon>
        <taxon>Vibrio</taxon>
    </lineage>
</organism>
<evidence type="ECO:0000256" key="1">
    <source>
        <dbReference type="SAM" id="SignalP"/>
    </source>
</evidence>
<geneLocation type="plasmid" evidence="4 5">
    <name>pHLC</name>
</geneLocation>
<dbReference type="Pfam" id="PF06586">
    <property type="entry name" value="TraK_N"/>
    <property type="match status" value="1"/>
</dbReference>
<evidence type="ECO:0000313" key="4">
    <source>
        <dbReference type="EMBL" id="WAT93950.1"/>
    </source>
</evidence>
<dbReference type="Proteomes" id="UP001156560">
    <property type="component" value="Plasmid pHLC"/>
</dbReference>
<evidence type="ECO:0000259" key="3">
    <source>
        <dbReference type="Pfam" id="PF23536"/>
    </source>
</evidence>
<dbReference type="InterPro" id="IPR014126">
    <property type="entry name" value="TraK_Ftype"/>
</dbReference>
<dbReference type="RefSeq" id="WP_159408242.1">
    <property type="nucleotide sequence ID" value="NZ_CP034292.1"/>
</dbReference>